<feature type="domain" description="Flavin reductase like" evidence="5">
    <location>
        <begin position="19"/>
        <end position="174"/>
    </location>
</feature>
<comment type="caution">
    <text evidence="6">The sequence shown here is derived from an EMBL/GenBank/DDBJ whole genome shotgun (WGS) entry which is preliminary data.</text>
</comment>
<keyword evidence="3" id="KW-0288">FMN</keyword>
<keyword evidence="2" id="KW-0285">Flavoprotein</keyword>
<evidence type="ECO:0000313" key="6">
    <source>
        <dbReference type="EMBL" id="MBB1487392.1"/>
    </source>
</evidence>
<organism evidence="6 7">
    <name type="scientific">Oceanospirillum sediminis</name>
    <dbReference type="NCBI Taxonomy" id="2760088"/>
    <lineage>
        <taxon>Bacteria</taxon>
        <taxon>Pseudomonadati</taxon>
        <taxon>Pseudomonadota</taxon>
        <taxon>Gammaproteobacteria</taxon>
        <taxon>Oceanospirillales</taxon>
        <taxon>Oceanospirillaceae</taxon>
        <taxon>Oceanospirillum</taxon>
    </lineage>
</organism>
<accession>A0A839IS59</accession>
<protein>
    <submittedName>
        <fullName evidence="6">Flavin reductase family protein</fullName>
    </submittedName>
</protein>
<proteinExistence type="inferred from homology"/>
<evidence type="ECO:0000256" key="1">
    <source>
        <dbReference type="ARBA" id="ARBA00001917"/>
    </source>
</evidence>
<name>A0A839IS59_9GAMM</name>
<dbReference type="InterPro" id="IPR002563">
    <property type="entry name" value="Flavin_Rdtase-like_dom"/>
</dbReference>
<evidence type="ECO:0000313" key="7">
    <source>
        <dbReference type="Proteomes" id="UP000565262"/>
    </source>
</evidence>
<dbReference type="PANTHER" id="PTHR33798:SF5">
    <property type="entry name" value="FLAVIN REDUCTASE LIKE DOMAIN-CONTAINING PROTEIN"/>
    <property type="match status" value="1"/>
</dbReference>
<keyword evidence="7" id="KW-1185">Reference proteome</keyword>
<evidence type="ECO:0000259" key="5">
    <source>
        <dbReference type="SMART" id="SM00903"/>
    </source>
</evidence>
<evidence type="ECO:0000256" key="4">
    <source>
        <dbReference type="ARBA" id="ARBA00038054"/>
    </source>
</evidence>
<dbReference type="AlphaFoldDB" id="A0A839IS59"/>
<dbReference type="GO" id="GO:0016646">
    <property type="term" value="F:oxidoreductase activity, acting on the CH-NH group of donors, NAD or NADP as acceptor"/>
    <property type="evidence" value="ECO:0007669"/>
    <property type="project" value="UniProtKB-ARBA"/>
</dbReference>
<dbReference type="InterPro" id="IPR012349">
    <property type="entry name" value="Split_barrel_FMN-bd"/>
</dbReference>
<comment type="cofactor">
    <cofactor evidence="1">
        <name>FMN</name>
        <dbReference type="ChEBI" id="CHEBI:58210"/>
    </cofactor>
</comment>
<dbReference type="SUPFAM" id="SSF50475">
    <property type="entry name" value="FMN-binding split barrel"/>
    <property type="match status" value="1"/>
</dbReference>
<gene>
    <name evidence="6" type="ORF">H4O21_12320</name>
</gene>
<sequence length="201" mass="22079">MDINIQDLSPLETINLLGCTVYPRPIAWVATVSPAGVKNLAPFSYFNVASVNPPIISFSVLLNGKGEEKETLRNLKANEHFVVNIVDRNLAEAMNISSEDLPDEVDEFELSGVTPIPVNSGPSAAVKEAKAWFECRLHSVQRLGDGPLAGNLVLGDVVNVHIDDEIWQNGRVNMNEWELIAKLGGSRYSSSKEYFSMKRPA</sequence>
<dbReference type="GO" id="GO:0010181">
    <property type="term" value="F:FMN binding"/>
    <property type="evidence" value="ECO:0007669"/>
    <property type="project" value="InterPro"/>
</dbReference>
<dbReference type="PANTHER" id="PTHR33798">
    <property type="entry name" value="FLAVOPROTEIN OXYGENASE"/>
    <property type="match status" value="1"/>
</dbReference>
<comment type="similarity">
    <text evidence="4">Belongs to the flavoredoxin family.</text>
</comment>
<dbReference type="EMBL" id="JACJFM010000014">
    <property type="protein sequence ID" value="MBB1487392.1"/>
    <property type="molecule type" value="Genomic_DNA"/>
</dbReference>
<reference evidence="6 7" key="1">
    <citation type="submission" date="2020-08" db="EMBL/GenBank/DDBJ databases">
        <title>Oceanospirillum sp. nov. isolated from marine sediment.</title>
        <authorList>
            <person name="Ji X."/>
        </authorList>
    </citation>
    <scope>NUCLEOTIDE SEQUENCE [LARGE SCALE GENOMIC DNA]</scope>
    <source>
        <strain evidence="6 7">D5</strain>
    </source>
</reference>
<dbReference type="SMART" id="SM00903">
    <property type="entry name" value="Flavin_Reduct"/>
    <property type="match status" value="1"/>
</dbReference>
<dbReference type="RefSeq" id="WP_182809168.1">
    <property type="nucleotide sequence ID" value="NZ_JACJFM010000014.1"/>
</dbReference>
<dbReference type="Pfam" id="PF01613">
    <property type="entry name" value="Flavin_Reduct"/>
    <property type="match status" value="1"/>
</dbReference>
<evidence type="ECO:0000256" key="2">
    <source>
        <dbReference type="ARBA" id="ARBA00022630"/>
    </source>
</evidence>
<dbReference type="Proteomes" id="UP000565262">
    <property type="component" value="Unassembled WGS sequence"/>
</dbReference>
<evidence type="ECO:0000256" key="3">
    <source>
        <dbReference type="ARBA" id="ARBA00022643"/>
    </source>
</evidence>
<dbReference type="Gene3D" id="2.30.110.10">
    <property type="entry name" value="Electron Transport, Fmn-binding Protein, Chain A"/>
    <property type="match status" value="1"/>
</dbReference>